<dbReference type="PANTHER" id="PTHR10462">
    <property type="entry name" value="GLYCOSYLTRANSFERASE-RELATED"/>
    <property type="match status" value="1"/>
</dbReference>
<dbReference type="EMBL" id="GU071092">
    <property type="protein sequence ID" value="ACY76148.1"/>
    <property type="molecule type" value="Genomic_DNA"/>
</dbReference>
<evidence type="ECO:0000256" key="2">
    <source>
        <dbReference type="ARBA" id="ARBA00010413"/>
    </source>
</evidence>
<evidence type="ECO:0000256" key="3">
    <source>
        <dbReference type="ARBA" id="ARBA00022676"/>
    </source>
</evidence>
<evidence type="ECO:0000313" key="5">
    <source>
        <dbReference type="EMBL" id="AAX44645.1"/>
    </source>
</evidence>
<reference evidence="5 7" key="1">
    <citation type="journal article" date="2005" name="PLoS Biol.">
        <title>Three Prochlorococcus cyanophage genomes: signature features and ecological interpretations.</title>
        <authorList>
            <person name="Sullivan M.B."/>
            <person name="Coleman M.L."/>
            <person name="Weigele P."/>
            <person name="Rohwer F."/>
            <person name="Chisholm S.W."/>
        </authorList>
    </citation>
    <scope>NUCLEOTIDE SEQUENCE</scope>
</reference>
<dbReference type="InterPro" id="IPR029044">
    <property type="entry name" value="Nucleotide-diphossugar_trans"/>
</dbReference>
<organismHost>
    <name type="scientific">Prochlorococcus</name>
    <dbReference type="NCBI Taxonomy" id="1218"/>
</organismHost>
<dbReference type="OrthoDB" id="24853at10239"/>
<dbReference type="SUPFAM" id="SSF53448">
    <property type="entry name" value="Nucleotide-diphospho-sugar transferases"/>
    <property type="match status" value="1"/>
</dbReference>
<reference evidence="6 8" key="2">
    <citation type="submission" date="2009-10" db="EMBL/GenBank/DDBJ databases">
        <title>The Genome Sequence of Prochlorococcus phage P-SSM2.</title>
        <authorList>
            <consortium name="The Broad Institute Genome Sequencing Platform"/>
            <person name="Henn M.R."/>
            <person name="Sullivan M.S."/>
            <person name="Osburne M.S."/>
            <person name="Levin J."/>
            <person name="Malboeuf C."/>
            <person name="Casali M."/>
            <person name="Russ C."/>
            <person name="Lennon N."/>
            <person name="Chapman S.B."/>
            <person name="Erlich R."/>
            <person name="Young S.K."/>
            <person name="Koehrsen M."/>
            <person name="Yandava C."/>
            <person name="Zeng Q."/>
            <person name="Alvarado L."/>
            <person name="Anderson S."/>
            <person name="Berlin A."/>
            <person name="Borenstein D."/>
            <person name="Chen Z."/>
            <person name="Engels R."/>
            <person name="Freedman E."/>
            <person name="Gellesch M."/>
            <person name="Goldberg J."/>
            <person name="Green L."/>
            <person name="Griggs A."/>
            <person name="Gujja S."/>
            <person name="Heilman E.R."/>
            <person name="Heiman D."/>
            <person name="Hepburn T."/>
            <person name="Howarth C."/>
            <person name="Jen D."/>
            <person name="Larson L."/>
            <person name="Lewis B."/>
            <person name="Mehta T."/>
            <person name="Park D."/>
            <person name="Pearson M."/>
            <person name="Richards J."/>
            <person name="Rizzolo K."/>
            <person name="Roberts A."/>
            <person name="Ryan E."/>
            <person name="Saif S."/>
            <person name="Shea T."/>
            <person name="Shenoy N."/>
            <person name="Sisk P."/>
            <person name="Stolte C."/>
            <person name="Sykes S."/>
            <person name="Walk T."/>
            <person name="White J."/>
            <person name="Yu Q."/>
            <person name="Coleman M.L."/>
            <person name="Huang K.H."/>
            <person name="Weigele P.R."/>
            <person name="DeFrancesco A.S."/>
            <person name="Kern S.E."/>
            <person name="Thompson L.R."/>
            <person name="Fu R."/>
            <person name="Hombeck B."/>
            <person name="Chisholm S.W."/>
            <person name="Haas B."/>
            <person name="Nusbaum C."/>
            <person name="Birren B."/>
        </authorList>
    </citation>
    <scope>NUCLEOTIDE SEQUENCE [LARGE SCALE GENOMIC DNA]</scope>
    <source>
        <strain evidence="6">P-SSM2</strain>
    </source>
</reference>
<keyword evidence="7" id="KW-1185">Reference proteome</keyword>
<dbReference type="Gene3D" id="3.90.550.10">
    <property type="entry name" value="Spore Coat Polysaccharide Biosynthesis Protein SpsA, Chain A"/>
    <property type="match status" value="1"/>
</dbReference>
<dbReference type="InterPro" id="IPR005076">
    <property type="entry name" value="Glyco_trans_6"/>
</dbReference>
<keyword evidence="3" id="KW-0328">Glycosyltransferase</keyword>
<reference evidence="5 7" key="3">
    <citation type="journal article" date="2010" name="Environ. Microbiol.">
        <title>Genomic analysis of oceanic cyanobacterial myoviruses compared with T4-like myoviruses from diverse hosts and environments.</title>
        <authorList>
            <person name="Sullivan M.B."/>
            <person name="Huang K.H."/>
            <person name="Ignacio-Espinoza J.C."/>
            <person name="Berlin A.M."/>
            <person name="Kelly L."/>
            <person name="Weigele P.R."/>
            <person name="DeFrancesco A.S."/>
            <person name="Kern S.E."/>
            <person name="Thompson L.R."/>
            <person name="Young S."/>
            <person name="Yandava C."/>
            <person name="Fu R."/>
            <person name="Krastins B."/>
            <person name="Chase M."/>
            <person name="Sarracino D."/>
            <person name="Osburne M.S."/>
            <person name="Henn M.R."/>
            <person name="Chisholm S.W."/>
        </authorList>
    </citation>
    <scope>NUCLEOTIDE SEQUENCE [LARGE SCALE GENOMIC DNA]</scope>
</reference>
<dbReference type="Proteomes" id="UP000013923">
    <property type="component" value="Genome"/>
</dbReference>
<dbReference type="GO" id="GO:0005975">
    <property type="term" value="P:carbohydrate metabolic process"/>
    <property type="evidence" value="ECO:0007669"/>
    <property type="project" value="InterPro"/>
</dbReference>
<gene>
    <name evidence="6" type="ORF">PCMG_00272</name>
    <name evidence="5" type="ORF">PSSM2_268</name>
</gene>
<dbReference type="KEGG" id="vg:3294194"/>
<keyword evidence="4 5" id="KW-0808">Transferase</keyword>
<dbReference type="PANTHER" id="PTHR10462:SF53">
    <property type="entry name" value="HISTO-BLOOD GROUP ABO SYSTEM TRANSFERASE 1-LIKE"/>
    <property type="match status" value="1"/>
</dbReference>
<evidence type="ECO:0000313" key="6">
    <source>
        <dbReference type="EMBL" id="ACY76148.1"/>
    </source>
</evidence>
<dbReference type="CAZy" id="GT6">
    <property type="family name" value="Glycosyltransferase Family 6"/>
</dbReference>
<name>Q58M87_BPPRM</name>
<evidence type="ECO:0000313" key="7">
    <source>
        <dbReference type="Proteomes" id="UP000000991"/>
    </source>
</evidence>
<dbReference type="GO" id="GO:0016758">
    <property type="term" value="F:hexosyltransferase activity"/>
    <property type="evidence" value="ECO:0007669"/>
    <property type="project" value="InterPro"/>
</dbReference>
<protein>
    <submittedName>
        <fullName evidence="5">Glycosyltransferase family 6</fullName>
    </submittedName>
</protein>
<evidence type="ECO:0000313" key="8">
    <source>
        <dbReference type="Proteomes" id="UP000013923"/>
    </source>
</evidence>
<accession>Q58M87</accession>
<dbReference type="Proteomes" id="UP000000991">
    <property type="component" value="Segment"/>
</dbReference>
<dbReference type="RefSeq" id="YP_214499.1">
    <property type="nucleotide sequence ID" value="NC_006883.2"/>
</dbReference>
<dbReference type="GeneID" id="3294194"/>
<dbReference type="Pfam" id="PF03414">
    <property type="entry name" value="Glyco_transf_6"/>
    <property type="match status" value="1"/>
</dbReference>
<sequence length="231" mass="26967">MKICILTIATNKYIQFVEKLYDNIDDHFLNGHEIEGIIFTDQEVESSDNIKISQIEHEPWPVPTLKRYNYFMKEAEHISKYDYCFYFDVDMGIVDKVGDEVLGDLVATMHPYQSFAPKIQRSYDRNPKSLAYVPLYDEGEHYYAGGFNGGSTKRFLEMAEVIADRVNKDLENDVIALWHDESHLNRYLIDNPPTISLTPSYCFAEEQMSNLEYPYKPKIIALKKDHNELRS</sequence>
<proteinExistence type="inferred from homology"/>
<dbReference type="GO" id="GO:0016020">
    <property type="term" value="C:membrane"/>
    <property type="evidence" value="ECO:0007669"/>
    <property type="project" value="InterPro"/>
</dbReference>
<organism evidence="5 7">
    <name type="scientific">Prochlorococcus phage P-SSM2</name>
    <dbReference type="NCBI Taxonomy" id="268746"/>
    <lineage>
        <taxon>Viruses</taxon>
        <taxon>Duplodnaviria</taxon>
        <taxon>Heunggongvirae</taxon>
        <taxon>Uroviricota</taxon>
        <taxon>Caudoviricetes</taxon>
        <taxon>Pantevenvirales</taxon>
        <taxon>Kyanoviridae</taxon>
        <taxon>Salacisavirus</taxon>
        <taxon>Salacisavirus pssm2</taxon>
    </lineage>
</organism>
<comment type="similarity">
    <text evidence="2">Belongs to the glycosyltransferase 6 family.</text>
</comment>
<dbReference type="EMBL" id="AY939844">
    <property type="protein sequence ID" value="AAX44645.1"/>
    <property type="molecule type" value="Genomic_DNA"/>
</dbReference>
<comment type="cofactor">
    <cofactor evidence="1">
        <name>Mn(2+)</name>
        <dbReference type="ChEBI" id="CHEBI:29035"/>
    </cofactor>
</comment>
<evidence type="ECO:0000256" key="1">
    <source>
        <dbReference type="ARBA" id="ARBA00001936"/>
    </source>
</evidence>
<evidence type="ECO:0000256" key="4">
    <source>
        <dbReference type="ARBA" id="ARBA00022679"/>
    </source>
</evidence>